<keyword evidence="2" id="KW-1133">Transmembrane helix</keyword>
<feature type="transmembrane region" description="Helical" evidence="2">
    <location>
        <begin position="195"/>
        <end position="213"/>
    </location>
</feature>
<dbReference type="AlphaFoldDB" id="A0A6C0C0W0"/>
<organism evidence="3">
    <name type="scientific">viral metagenome</name>
    <dbReference type="NCBI Taxonomy" id="1070528"/>
    <lineage>
        <taxon>unclassified sequences</taxon>
        <taxon>metagenomes</taxon>
        <taxon>organismal metagenomes</taxon>
    </lineage>
</organism>
<feature type="compositionally biased region" description="Basic residues" evidence="1">
    <location>
        <begin position="21"/>
        <end position="38"/>
    </location>
</feature>
<name>A0A6C0C0W0_9ZZZZ</name>
<keyword evidence="2" id="KW-0812">Transmembrane</keyword>
<feature type="region of interest" description="Disordered" evidence="1">
    <location>
        <begin position="1"/>
        <end position="38"/>
    </location>
</feature>
<evidence type="ECO:0000256" key="2">
    <source>
        <dbReference type="SAM" id="Phobius"/>
    </source>
</evidence>
<dbReference type="EMBL" id="MN739295">
    <property type="protein sequence ID" value="QHS97414.1"/>
    <property type="molecule type" value="Genomic_DNA"/>
</dbReference>
<proteinExistence type="predicted"/>
<accession>A0A6C0C0W0</accession>
<evidence type="ECO:0000256" key="1">
    <source>
        <dbReference type="SAM" id="MobiDB-lite"/>
    </source>
</evidence>
<sequence length="220" mass="25725">MNSSLNYSFINEKKENPINKNKTRNDKRRRNVTIKKRSSQNFLNNMKKIFKNDDDEEDDLDNFKPLAEKSEDKIIEERREKDDDDDKEVSMQSFNKIAADNASVKNYMEAFTKMGGQAINDNTVPNVENVNQIKRQNVNDITDGYVTSYVPYYTKLNNSKNLQGNEDNLMKKLNYMIHLLEEQQDQKTENVTEELVLYSFLGIFVIFVVDGFARAGKYTR</sequence>
<reference evidence="3" key="1">
    <citation type="journal article" date="2020" name="Nature">
        <title>Giant virus diversity and host interactions through global metagenomics.</title>
        <authorList>
            <person name="Schulz F."/>
            <person name="Roux S."/>
            <person name="Paez-Espino D."/>
            <person name="Jungbluth S."/>
            <person name="Walsh D.A."/>
            <person name="Denef V.J."/>
            <person name="McMahon K.D."/>
            <person name="Konstantinidis K.T."/>
            <person name="Eloe-Fadrosh E.A."/>
            <person name="Kyrpides N.C."/>
            <person name="Woyke T."/>
        </authorList>
    </citation>
    <scope>NUCLEOTIDE SEQUENCE</scope>
    <source>
        <strain evidence="3">GVMAG-M-3300020169-51</strain>
    </source>
</reference>
<keyword evidence="2" id="KW-0472">Membrane</keyword>
<protein>
    <submittedName>
        <fullName evidence="3">Uncharacterized protein</fullName>
    </submittedName>
</protein>
<evidence type="ECO:0000313" key="3">
    <source>
        <dbReference type="EMBL" id="QHS97414.1"/>
    </source>
</evidence>